<organism evidence="2 3">
    <name type="scientific">Liparis tanakae</name>
    <name type="common">Tanaka's snailfish</name>
    <dbReference type="NCBI Taxonomy" id="230148"/>
    <lineage>
        <taxon>Eukaryota</taxon>
        <taxon>Metazoa</taxon>
        <taxon>Chordata</taxon>
        <taxon>Craniata</taxon>
        <taxon>Vertebrata</taxon>
        <taxon>Euteleostomi</taxon>
        <taxon>Actinopterygii</taxon>
        <taxon>Neopterygii</taxon>
        <taxon>Teleostei</taxon>
        <taxon>Neoteleostei</taxon>
        <taxon>Acanthomorphata</taxon>
        <taxon>Eupercaria</taxon>
        <taxon>Perciformes</taxon>
        <taxon>Cottioidei</taxon>
        <taxon>Cottales</taxon>
        <taxon>Liparidae</taxon>
        <taxon>Liparis</taxon>
    </lineage>
</organism>
<feature type="region of interest" description="Disordered" evidence="1">
    <location>
        <begin position="15"/>
        <end position="42"/>
    </location>
</feature>
<dbReference type="EMBL" id="SRLO01000725">
    <property type="protein sequence ID" value="TNN47782.1"/>
    <property type="molecule type" value="Genomic_DNA"/>
</dbReference>
<evidence type="ECO:0000256" key="1">
    <source>
        <dbReference type="SAM" id="MobiDB-lite"/>
    </source>
</evidence>
<sequence>MTCCCRDDQHQIAQRHTNSVQQNQAAHTLSERHPPPAGRRAATHPVVRIGGQPQREPLCSAADLSLHRLRAASEYQL</sequence>
<proteinExistence type="predicted"/>
<name>A0A4Z2G5B8_9TELE</name>
<evidence type="ECO:0000313" key="2">
    <source>
        <dbReference type="EMBL" id="TNN47782.1"/>
    </source>
</evidence>
<dbReference type="AlphaFoldDB" id="A0A4Z2G5B8"/>
<gene>
    <name evidence="2" type="ORF">EYF80_042035</name>
</gene>
<feature type="compositionally biased region" description="Polar residues" evidence="1">
    <location>
        <begin position="15"/>
        <end position="27"/>
    </location>
</feature>
<reference evidence="2 3" key="1">
    <citation type="submission" date="2019-03" db="EMBL/GenBank/DDBJ databases">
        <title>First draft genome of Liparis tanakae, snailfish: a comprehensive survey of snailfish specific genes.</title>
        <authorList>
            <person name="Kim W."/>
            <person name="Song I."/>
            <person name="Jeong J.-H."/>
            <person name="Kim D."/>
            <person name="Kim S."/>
            <person name="Ryu S."/>
            <person name="Song J.Y."/>
            <person name="Lee S.K."/>
        </authorList>
    </citation>
    <scope>NUCLEOTIDE SEQUENCE [LARGE SCALE GENOMIC DNA]</scope>
    <source>
        <tissue evidence="2">Muscle</tissue>
    </source>
</reference>
<evidence type="ECO:0000313" key="3">
    <source>
        <dbReference type="Proteomes" id="UP000314294"/>
    </source>
</evidence>
<dbReference type="Proteomes" id="UP000314294">
    <property type="component" value="Unassembled WGS sequence"/>
</dbReference>
<accession>A0A4Z2G5B8</accession>
<keyword evidence="3" id="KW-1185">Reference proteome</keyword>
<comment type="caution">
    <text evidence="2">The sequence shown here is derived from an EMBL/GenBank/DDBJ whole genome shotgun (WGS) entry which is preliminary data.</text>
</comment>
<protein>
    <submittedName>
        <fullName evidence="2">Uncharacterized protein</fullName>
    </submittedName>
</protein>